<dbReference type="SUPFAM" id="SSF118359">
    <property type="entry name" value="Expressed protein At2g23090/F21P24.15"/>
    <property type="match status" value="1"/>
</dbReference>
<dbReference type="InterPro" id="IPR026939">
    <property type="entry name" value="ZNF706/At2g23090_sf"/>
</dbReference>
<dbReference type="PROSITE" id="PS00778">
    <property type="entry name" value="HIS_ACID_PHOSPHAT_2"/>
    <property type="match status" value="1"/>
</dbReference>
<name>A0A9W7ZYF0_9FUNG</name>
<dbReference type="Gene3D" id="4.10.1050.10">
    <property type="entry name" value="At2g23090-like"/>
    <property type="match status" value="1"/>
</dbReference>
<dbReference type="AlphaFoldDB" id="A0A9W7ZYF0"/>
<dbReference type="SUPFAM" id="SSF53254">
    <property type="entry name" value="Phosphoglycerate mutase-like"/>
    <property type="match status" value="1"/>
</dbReference>
<dbReference type="OrthoDB" id="10257284at2759"/>
<dbReference type="GO" id="GO:0016791">
    <property type="term" value="F:phosphatase activity"/>
    <property type="evidence" value="ECO:0007669"/>
    <property type="project" value="TreeGrafter"/>
</dbReference>
<gene>
    <name evidence="4" type="ORF">H4219_002181</name>
</gene>
<evidence type="ECO:0000256" key="2">
    <source>
        <dbReference type="ARBA" id="ARBA00022801"/>
    </source>
</evidence>
<dbReference type="PANTHER" id="PTHR11567">
    <property type="entry name" value="ACID PHOSPHATASE-RELATED"/>
    <property type="match status" value="1"/>
</dbReference>
<keyword evidence="2" id="KW-0378">Hydrolase</keyword>
<dbReference type="EMBL" id="JANBPU010000032">
    <property type="protein sequence ID" value="KAJ1919132.1"/>
    <property type="molecule type" value="Genomic_DNA"/>
</dbReference>
<reference evidence="4" key="1">
    <citation type="submission" date="2022-07" db="EMBL/GenBank/DDBJ databases">
        <title>Phylogenomic reconstructions and comparative analyses of Kickxellomycotina fungi.</title>
        <authorList>
            <person name="Reynolds N.K."/>
            <person name="Stajich J.E."/>
            <person name="Barry K."/>
            <person name="Grigoriev I.V."/>
            <person name="Crous P."/>
            <person name="Smith M.E."/>
        </authorList>
    </citation>
    <scope>NUCLEOTIDE SEQUENCE</scope>
    <source>
        <strain evidence="4">NBRC 100468</strain>
    </source>
</reference>
<sequence>MVRGAQKQQAREKAAKQAEKQKKAKSQLDARKDAIKLQCNVCKSADKDSLLPKLTPEFIRENYPPHLQLVYVQVFHRHGERTPVSYQLPGHSPERWNFCKEANKFHSEFLKSLKLFTRHPEAPIHSDIAKWQGFMFPKHKRYIPISSPPKPKDDGKNGNGDGASLWREDTCDWGQLTDVGRESLKKTGEFLRDLYVDQLKFMPSNVPEDGSLYIRSTEYTRAIESINMLMKGFYPDINGDSKLKLNVRPKMLDDAHIIYIMPWVAKMMPRAQKRARQKYKDFIDEVHNELVSIKGLGKDIGEQIKRNKVVPYHIIFDTLTAMQAHGYKLHPSLTPDLMVRLGQVTFTDMIFGKDIDPEYAYHQNKPMAQLVARSLLDAVYQQKEQARPKKKGMNSKIVSPEPSSTSKKMSVFSGHDTTIAPLLLTFGDNLTTKGLGPMGISWPPFASTIRIELFRDSSITGEDVKNSTKESAVSEEGTEEIRKLVPRSPDSKYIDKVKKEYFVRVNYLDRVVQVPACQGVGNHHPKMGTEMCTLDAFLKQISTIVPDKKTIEAANREFGDVSNHSGKKEKNAGQESSNISLV</sequence>
<dbReference type="PANTHER" id="PTHR11567:SF110">
    <property type="entry name" value="2-PHOSPHOXYLOSE PHOSPHATASE 1"/>
    <property type="match status" value="1"/>
</dbReference>
<proteinExistence type="inferred from homology"/>
<accession>A0A9W7ZYF0</accession>
<feature type="compositionally biased region" description="Polar residues" evidence="3">
    <location>
        <begin position="573"/>
        <end position="582"/>
    </location>
</feature>
<comment type="caution">
    <text evidence="4">The sequence shown here is derived from an EMBL/GenBank/DDBJ whole genome shotgun (WGS) entry which is preliminary data.</text>
</comment>
<dbReference type="CDD" id="cd07061">
    <property type="entry name" value="HP_HAP_like"/>
    <property type="match status" value="1"/>
</dbReference>
<evidence type="ECO:0000256" key="3">
    <source>
        <dbReference type="SAM" id="MobiDB-lite"/>
    </source>
</evidence>
<dbReference type="InterPro" id="IPR029033">
    <property type="entry name" value="His_PPase_superfam"/>
</dbReference>
<evidence type="ECO:0000256" key="1">
    <source>
        <dbReference type="ARBA" id="ARBA00005375"/>
    </source>
</evidence>
<dbReference type="InterPro" id="IPR000560">
    <property type="entry name" value="His_Pase_clade-2"/>
</dbReference>
<dbReference type="Pfam" id="PF00328">
    <property type="entry name" value="His_Phos_2"/>
    <property type="match status" value="1"/>
</dbReference>
<organism evidence="4 5">
    <name type="scientific">Mycoemilia scoparia</name>
    <dbReference type="NCBI Taxonomy" id="417184"/>
    <lineage>
        <taxon>Eukaryota</taxon>
        <taxon>Fungi</taxon>
        <taxon>Fungi incertae sedis</taxon>
        <taxon>Zoopagomycota</taxon>
        <taxon>Kickxellomycotina</taxon>
        <taxon>Kickxellomycetes</taxon>
        <taxon>Kickxellales</taxon>
        <taxon>Kickxellaceae</taxon>
        <taxon>Mycoemilia</taxon>
    </lineage>
</organism>
<feature type="region of interest" description="Disordered" evidence="3">
    <location>
        <begin position="1"/>
        <end position="29"/>
    </location>
</feature>
<feature type="region of interest" description="Disordered" evidence="3">
    <location>
        <begin position="145"/>
        <end position="166"/>
    </location>
</feature>
<evidence type="ECO:0000313" key="5">
    <source>
        <dbReference type="Proteomes" id="UP001150538"/>
    </source>
</evidence>
<dbReference type="InterPro" id="IPR033379">
    <property type="entry name" value="Acid_Pase_AS"/>
</dbReference>
<feature type="compositionally biased region" description="Basic and acidic residues" evidence="3">
    <location>
        <begin position="9"/>
        <end position="29"/>
    </location>
</feature>
<dbReference type="InterPro" id="IPR050645">
    <property type="entry name" value="Histidine_acid_phosphatase"/>
</dbReference>
<feature type="region of interest" description="Disordered" evidence="3">
    <location>
        <begin position="557"/>
        <end position="582"/>
    </location>
</feature>
<protein>
    <submittedName>
        <fullName evidence="4">Uncharacterized protein</fullName>
    </submittedName>
</protein>
<dbReference type="Gene3D" id="3.40.50.1240">
    <property type="entry name" value="Phosphoglycerate mutase-like"/>
    <property type="match status" value="1"/>
</dbReference>
<comment type="similarity">
    <text evidence="1">Belongs to the histidine acid phosphatase family.</text>
</comment>
<evidence type="ECO:0000313" key="4">
    <source>
        <dbReference type="EMBL" id="KAJ1919132.1"/>
    </source>
</evidence>
<feature type="region of interest" description="Disordered" evidence="3">
    <location>
        <begin position="384"/>
        <end position="410"/>
    </location>
</feature>
<dbReference type="Proteomes" id="UP001150538">
    <property type="component" value="Unassembled WGS sequence"/>
</dbReference>
<keyword evidence="5" id="KW-1185">Reference proteome</keyword>